<organism evidence="2 3">
    <name type="scientific">Dorea phocaeensis</name>
    <dbReference type="NCBI Taxonomy" id="2040291"/>
    <lineage>
        <taxon>Bacteria</taxon>
        <taxon>Bacillati</taxon>
        <taxon>Bacillota</taxon>
        <taxon>Clostridia</taxon>
        <taxon>Lachnospirales</taxon>
        <taxon>Lachnospiraceae</taxon>
        <taxon>Dorea</taxon>
    </lineage>
</organism>
<evidence type="ECO:0000313" key="4">
    <source>
        <dbReference type="Proteomes" id="UP000701680"/>
    </source>
</evidence>
<comment type="caution">
    <text evidence="2">The sequence shown here is derived from an EMBL/GenBank/DDBJ whole genome shotgun (WGS) entry which is preliminary data.</text>
</comment>
<dbReference type="Proteomes" id="UP000528555">
    <property type="component" value="Unassembled WGS sequence"/>
</dbReference>
<dbReference type="EMBL" id="JAAITX010000003">
    <property type="protein sequence ID" value="NVH58176.1"/>
    <property type="molecule type" value="Genomic_DNA"/>
</dbReference>
<accession>A0A850HIN1</accession>
<gene>
    <name evidence="2" type="ORF">G5A66_05840</name>
    <name evidence="1" type="ORF">G5A75_05860</name>
</gene>
<dbReference type="RefSeq" id="WP_101694857.1">
    <property type="nucleotide sequence ID" value="NZ_JAAITX010000003.1"/>
</dbReference>
<dbReference type="AlphaFoldDB" id="A0A850HIN1"/>
<dbReference type="InterPro" id="IPR023860">
    <property type="entry name" value="FeFe-hyd_TM1266"/>
</dbReference>
<dbReference type="EMBL" id="JAAIUO010000003">
    <property type="protein sequence ID" value="NSK14402.1"/>
    <property type="molecule type" value="Genomic_DNA"/>
</dbReference>
<sequence>MESRVSVISIILKNEEAATAVNELLHEFRQYIVGRMGIPYRDRGVSIISVVLDAPGDVTSALSGKLGMQEGVSAKTLTAKL</sequence>
<evidence type="ECO:0000313" key="2">
    <source>
        <dbReference type="EMBL" id="NVH58176.1"/>
    </source>
</evidence>
<dbReference type="SUPFAM" id="SSF55021">
    <property type="entry name" value="ACT-like"/>
    <property type="match status" value="1"/>
</dbReference>
<protein>
    <submittedName>
        <fullName evidence="2">Iron-only hydrogenase system regulator</fullName>
    </submittedName>
</protein>
<dbReference type="Proteomes" id="UP000701680">
    <property type="component" value="Unassembled WGS sequence"/>
</dbReference>
<reference evidence="3 4" key="1">
    <citation type="journal article" date="2020" name="Cell Host Microbe">
        <title>Functional and Genomic Variation between Human-Derived Isolates of Lachnospiraceae Reveals Inter- and Intra-Species Diversity.</title>
        <authorList>
            <person name="Sorbara M.T."/>
            <person name="Littmann E.R."/>
            <person name="Fontana E."/>
            <person name="Moody T.U."/>
            <person name="Kohout C.E."/>
            <person name="Gjonbalaj M."/>
            <person name="Eaton V."/>
            <person name="Seok R."/>
            <person name="Leiner I.M."/>
            <person name="Pamer E.G."/>
        </authorList>
    </citation>
    <scope>NUCLEOTIDE SEQUENCE [LARGE SCALE GENOMIC DNA]</scope>
    <source>
        <strain evidence="2 3">MSK.17.11</strain>
        <strain evidence="1 4">MSK.17.38</strain>
    </source>
</reference>
<dbReference type="InterPro" id="IPR027271">
    <property type="entry name" value="Acetolactate_synth/TF_NikR_C"/>
</dbReference>
<evidence type="ECO:0000313" key="1">
    <source>
        <dbReference type="EMBL" id="NSK14402.1"/>
    </source>
</evidence>
<name>A0A850HIN1_9FIRM</name>
<dbReference type="Pfam" id="PF21699">
    <property type="entry name" value="TM1266-like"/>
    <property type="match status" value="1"/>
</dbReference>
<dbReference type="InterPro" id="IPR045865">
    <property type="entry name" value="ACT-like_dom_sf"/>
</dbReference>
<dbReference type="Gene3D" id="3.30.70.1150">
    <property type="entry name" value="ACT-like. Chain A, domain 2"/>
    <property type="match status" value="1"/>
</dbReference>
<reference evidence="2" key="2">
    <citation type="submission" date="2020-02" db="EMBL/GenBank/DDBJ databases">
        <authorList>
            <person name="Littmann E."/>
            <person name="Sorbara M."/>
        </authorList>
    </citation>
    <scope>NUCLEOTIDE SEQUENCE</scope>
    <source>
        <strain evidence="2">MSK.17.11</strain>
        <strain evidence="1">MSK.17.38</strain>
    </source>
</reference>
<dbReference type="OrthoDB" id="9796135at2"/>
<evidence type="ECO:0000313" key="3">
    <source>
        <dbReference type="Proteomes" id="UP000528555"/>
    </source>
</evidence>
<keyword evidence="3" id="KW-1185">Reference proteome</keyword>
<proteinExistence type="predicted"/>
<dbReference type="NCBIfam" id="TIGR03959">
    <property type="entry name" value="hyd_TM1266"/>
    <property type="match status" value="1"/>
</dbReference>